<protein>
    <recommendedName>
        <fullName evidence="3">Nephrocystin 3-like N-terminal domain-containing protein</fullName>
    </recommendedName>
</protein>
<feature type="domain" description="Nephrocystin 3-like N-terminal" evidence="3">
    <location>
        <begin position="209"/>
        <end position="372"/>
    </location>
</feature>
<dbReference type="Proteomes" id="UP001301769">
    <property type="component" value="Unassembled WGS sequence"/>
</dbReference>
<dbReference type="PANTHER" id="PTHR10039:SF16">
    <property type="entry name" value="GPI INOSITOL-DEACYLASE"/>
    <property type="match status" value="1"/>
</dbReference>
<evidence type="ECO:0000313" key="5">
    <source>
        <dbReference type="Proteomes" id="UP001301769"/>
    </source>
</evidence>
<evidence type="ECO:0000313" key="4">
    <source>
        <dbReference type="EMBL" id="KAK4210565.1"/>
    </source>
</evidence>
<dbReference type="AlphaFoldDB" id="A0AAN7B748"/>
<comment type="caution">
    <text evidence="4">The sequence shown here is derived from an EMBL/GenBank/DDBJ whole genome shotgun (WGS) entry which is preliminary data.</text>
</comment>
<dbReference type="Pfam" id="PF24883">
    <property type="entry name" value="NPHP3_N"/>
    <property type="match status" value="1"/>
</dbReference>
<sequence>MADIIGLAAGITALMEVSTKVISHTRKLIRAIKTAPKELHLIHIEVFTLNGILDSLQLLHDAARIPQSSLEKLQGWNGLVEICRRTLLELDKIIDTCSRTEVDGSAILNNSWMQRQFKQLDSALQASRAKRLIEDVRRFTDLIKVALLQDFQYQMGLQTESLNAVARGVADVKTTLKVKELDDLLHWISPLNPGYRQSFHAARSLRYKGTCDWLLQRQKYTDWRDLDGDRNLCVSGPAGSGKTVLSAAVLQDLFYLRSERLNDVLDGVDAIPICIIYYYFDLRDAFKNTTTGLYDSLVRQLLEYNPLGYSDVLELAKLTHRAHPDPGEYVELITKLVRDVLATAHVFLVIDGFDPEECNDFGNLLGAVSTWTSDLQKLSCTGSGSGHNLQSESPPSYNKGHLKILATCRTSNESKVGSILQSSCVPVLDEPIVKDIRTYVHGLIHSMPPAATKAIGNDLLDSMVKTIVERSDNLFMQAKLHTDTITNLETVSEIEQCLTRLPRNQNDTYAALLLKILERWPDAHNRSVLRRMFLWLCQAKYCLSVPEFVAVTTLSITTQVTTTGKSSNKLLPWDPEGYCHRRLGPFLNIDRRASPPEINLPHVTMEEFLQGSDISQMAELQDFHIIPADAQRELAEFCLGLMGGAGGVYEELDVPLTERNNTRPNDEVAKESSHDEKTAGSSRIDCKNVNPFKELPGGLSSLNTPLDPTKSEWITPIQDRLDRCPGLEYASINWHHHLRNAFILTGQQVDGRKKRMKWLEETVVPIMWGWFLNRASREQSSGPSGKGGGRYKSWCEAHAYFCHDLEEDCQCGNWQEPSYFLKLFGLRFLLPYLGRSDRVTGKGEATRQVIRRRCSECEAPLAQVVVVVDDDGEEGADVDAEVELERQKCPPCLSVSSKPIGQCGRSFKLFQRPELKWKALKDLQKYGLAQPG</sequence>
<name>A0AAN7B748_9PEZI</name>
<evidence type="ECO:0000259" key="3">
    <source>
        <dbReference type="Pfam" id="PF24883"/>
    </source>
</evidence>
<dbReference type="SUPFAM" id="SSF52540">
    <property type="entry name" value="P-loop containing nucleoside triphosphate hydrolases"/>
    <property type="match status" value="1"/>
</dbReference>
<evidence type="ECO:0000256" key="2">
    <source>
        <dbReference type="SAM" id="MobiDB-lite"/>
    </source>
</evidence>
<keyword evidence="1" id="KW-0677">Repeat</keyword>
<dbReference type="PANTHER" id="PTHR10039">
    <property type="entry name" value="AMELOGENIN"/>
    <property type="match status" value="1"/>
</dbReference>
<dbReference type="InterPro" id="IPR056884">
    <property type="entry name" value="NPHP3-like_N"/>
</dbReference>
<feature type="compositionally biased region" description="Basic and acidic residues" evidence="2">
    <location>
        <begin position="660"/>
        <end position="678"/>
    </location>
</feature>
<reference evidence="4" key="2">
    <citation type="submission" date="2023-05" db="EMBL/GenBank/DDBJ databases">
        <authorList>
            <consortium name="Lawrence Berkeley National Laboratory"/>
            <person name="Steindorff A."/>
            <person name="Hensen N."/>
            <person name="Bonometti L."/>
            <person name="Westerberg I."/>
            <person name="Brannstrom I.O."/>
            <person name="Guillou S."/>
            <person name="Cros-Aarteil S."/>
            <person name="Calhoun S."/>
            <person name="Haridas S."/>
            <person name="Kuo A."/>
            <person name="Mondo S."/>
            <person name="Pangilinan J."/>
            <person name="Riley R."/>
            <person name="Labutti K."/>
            <person name="Andreopoulos B."/>
            <person name="Lipzen A."/>
            <person name="Chen C."/>
            <person name="Yanf M."/>
            <person name="Daum C."/>
            <person name="Ng V."/>
            <person name="Clum A."/>
            <person name="Ohm R."/>
            <person name="Martin F."/>
            <person name="Silar P."/>
            <person name="Natvig D."/>
            <person name="Lalanne C."/>
            <person name="Gautier V."/>
            <person name="Ament-Velasquez S.L."/>
            <person name="Kruys A."/>
            <person name="Hutchinson M.I."/>
            <person name="Powell A.J."/>
            <person name="Barry K."/>
            <person name="Miller A.N."/>
            <person name="Grigoriev I.V."/>
            <person name="Debuchy R."/>
            <person name="Gladieux P."/>
            <person name="Thoren M.H."/>
            <person name="Johannesson H."/>
        </authorList>
    </citation>
    <scope>NUCLEOTIDE SEQUENCE</scope>
    <source>
        <strain evidence="4">PSN293</strain>
    </source>
</reference>
<keyword evidence="5" id="KW-1185">Reference proteome</keyword>
<proteinExistence type="predicted"/>
<feature type="region of interest" description="Disordered" evidence="2">
    <location>
        <begin position="658"/>
        <end position="687"/>
    </location>
</feature>
<dbReference type="InterPro" id="IPR027417">
    <property type="entry name" value="P-loop_NTPase"/>
</dbReference>
<reference evidence="4" key="1">
    <citation type="journal article" date="2023" name="Mol. Phylogenet. Evol.">
        <title>Genome-scale phylogeny and comparative genomics of the fungal order Sordariales.</title>
        <authorList>
            <person name="Hensen N."/>
            <person name="Bonometti L."/>
            <person name="Westerberg I."/>
            <person name="Brannstrom I.O."/>
            <person name="Guillou S."/>
            <person name="Cros-Aarteil S."/>
            <person name="Calhoun S."/>
            <person name="Haridas S."/>
            <person name="Kuo A."/>
            <person name="Mondo S."/>
            <person name="Pangilinan J."/>
            <person name="Riley R."/>
            <person name="LaButti K."/>
            <person name="Andreopoulos B."/>
            <person name="Lipzen A."/>
            <person name="Chen C."/>
            <person name="Yan M."/>
            <person name="Daum C."/>
            <person name="Ng V."/>
            <person name="Clum A."/>
            <person name="Steindorff A."/>
            <person name="Ohm R.A."/>
            <person name="Martin F."/>
            <person name="Silar P."/>
            <person name="Natvig D.O."/>
            <person name="Lalanne C."/>
            <person name="Gautier V."/>
            <person name="Ament-Velasquez S.L."/>
            <person name="Kruys A."/>
            <person name="Hutchinson M.I."/>
            <person name="Powell A.J."/>
            <person name="Barry K."/>
            <person name="Miller A.N."/>
            <person name="Grigoriev I.V."/>
            <person name="Debuchy R."/>
            <person name="Gladieux P."/>
            <person name="Hiltunen Thoren M."/>
            <person name="Johannesson H."/>
        </authorList>
    </citation>
    <scope>NUCLEOTIDE SEQUENCE</scope>
    <source>
        <strain evidence="4">PSN293</strain>
    </source>
</reference>
<dbReference type="EMBL" id="MU858171">
    <property type="protein sequence ID" value="KAK4210565.1"/>
    <property type="molecule type" value="Genomic_DNA"/>
</dbReference>
<organism evidence="4 5">
    <name type="scientific">Rhypophila decipiens</name>
    <dbReference type="NCBI Taxonomy" id="261697"/>
    <lineage>
        <taxon>Eukaryota</taxon>
        <taxon>Fungi</taxon>
        <taxon>Dikarya</taxon>
        <taxon>Ascomycota</taxon>
        <taxon>Pezizomycotina</taxon>
        <taxon>Sordariomycetes</taxon>
        <taxon>Sordariomycetidae</taxon>
        <taxon>Sordariales</taxon>
        <taxon>Naviculisporaceae</taxon>
        <taxon>Rhypophila</taxon>
    </lineage>
</organism>
<dbReference type="Gene3D" id="3.40.50.300">
    <property type="entry name" value="P-loop containing nucleotide triphosphate hydrolases"/>
    <property type="match status" value="1"/>
</dbReference>
<evidence type="ECO:0000256" key="1">
    <source>
        <dbReference type="ARBA" id="ARBA00022737"/>
    </source>
</evidence>
<accession>A0AAN7B748</accession>
<gene>
    <name evidence="4" type="ORF">QBC37DRAFT_390372</name>
</gene>